<comment type="caution">
    <text evidence="2">The sequence shown here is derived from an EMBL/GenBank/DDBJ whole genome shotgun (WGS) entry which is preliminary data.</text>
</comment>
<keyword evidence="3" id="KW-1185">Reference proteome</keyword>
<evidence type="ECO:0000313" key="3">
    <source>
        <dbReference type="Proteomes" id="UP000255317"/>
    </source>
</evidence>
<organism evidence="2 3">
    <name type="scientific">Marinirhabdus gelatinilytica</name>
    <dbReference type="NCBI Taxonomy" id="1703343"/>
    <lineage>
        <taxon>Bacteria</taxon>
        <taxon>Pseudomonadati</taxon>
        <taxon>Bacteroidota</taxon>
        <taxon>Flavobacteriia</taxon>
        <taxon>Flavobacteriales</taxon>
        <taxon>Flavobacteriaceae</taxon>
    </lineage>
</organism>
<gene>
    <name evidence="2" type="ORF">C8D94_103302</name>
</gene>
<feature type="region of interest" description="Disordered" evidence="1">
    <location>
        <begin position="1"/>
        <end position="39"/>
    </location>
</feature>
<accession>A0A370QAT2</accession>
<feature type="compositionally biased region" description="Basic and acidic residues" evidence="1">
    <location>
        <begin position="1"/>
        <end position="21"/>
    </location>
</feature>
<name>A0A370QAT2_9FLAO</name>
<dbReference type="Proteomes" id="UP000255317">
    <property type="component" value="Unassembled WGS sequence"/>
</dbReference>
<evidence type="ECO:0000256" key="1">
    <source>
        <dbReference type="SAM" id="MobiDB-lite"/>
    </source>
</evidence>
<proteinExistence type="predicted"/>
<dbReference type="AlphaFoldDB" id="A0A370QAT2"/>
<reference evidence="2 3" key="1">
    <citation type="submission" date="2018-07" db="EMBL/GenBank/DDBJ databases">
        <title>Genomic Encyclopedia of Type Strains, Phase IV (KMG-IV): sequencing the most valuable type-strain genomes for metagenomic binning, comparative biology and taxonomic classification.</title>
        <authorList>
            <person name="Goeker M."/>
        </authorList>
    </citation>
    <scope>NUCLEOTIDE SEQUENCE [LARGE SCALE GENOMIC DNA]</scope>
    <source>
        <strain evidence="2 3">DSM 101478</strain>
    </source>
</reference>
<evidence type="ECO:0000313" key="2">
    <source>
        <dbReference type="EMBL" id="RDK85475.1"/>
    </source>
</evidence>
<sequence length="39" mass="4505">MTDKKKQTDLKPEIINKKDNQKAGYGGRDIPTTQQQEEE</sequence>
<dbReference type="EMBL" id="QRAO01000003">
    <property type="protein sequence ID" value="RDK85475.1"/>
    <property type="molecule type" value="Genomic_DNA"/>
</dbReference>
<protein>
    <submittedName>
        <fullName evidence="2">Uncharacterized protein</fullName>
    </submittedName>
</protein>